<dbReference type="Proteomes" id="UP000242999">
    <property type="component" value="Unassembled WGS sequence"/>
</dbReference>
<reference evidence="2" key="1">
    <citation type="submission" date="2016-10" db="EMBL/GenBank/DDBJ databases">
        <authorList>
            <person name="Varghese N."/>
            <person name="Submissions S."/>
        </authorList>
    </citation>
    <scope>NUCLEOTIDE SEQUENCE [LARGE SCALE GENOMIC DNA]</scope>
    <source>
        <strain evidence="2">DSM 7165</strain>
    </source>
</reference>
<protein>
    <recommendedName>
        <fullName evidence="3">DUF1904 domain-containing protein</fullName>
    </recommendedName>
</protein>
<dbReference type="InterPro" id="IPR014347">
    <property type="entry name" value="Tautomerase/MIF_sf"/>
</dbReference>
<evidence type="ECO:0008006" key="3">
    <source>
        <dbReference type="Google" id="ProtNLM"/>
    </source>
</evidence>
<dbReference type="STRING" id="64971.SAMN05421831_1036"/>
<dbReference type="AlphaFoldDB" id="A0A1H6R0U6"/>
<sequence>MPQLSFHGVRFEDVQAISSALVATLADAMDTTEDNFILEVNPSVQVQAGELVTPYPFVEVRWFARGQAIQDASAQVITHALQQQGYAEVEVFFLPLSEAAYYYQGKHFANT</sequence>
<evidence type="ECO:0000313" key="1">
    <source>
        <dbReference type="EMBL" id="SEI49471.1"/>
    </source>
</evidence>
<dbReference type="RefSeq" id="WP_093308672.1">
    <property type="nucleotide sequence ID" value="NZ_FNYH01000003.1"/>
</dbReference>
<name>A0A1H6R0U6_9GAMM</name>
<dbReference type="OrthoDB" id="5587545at2"/>
<keyword evidence="2" id="KW-1185">Reference proteome</keyword>
<dbReference type="Pfam" id="PF08921">
    <property type="entry name" value="DUF1904"/>
    <property type="match status" value="1"/>
</dbReference>
<dbReference type="SUPFAM" id="SSF55331">
    <property type="entry name" value="Tautomerase/MIF"/>
    <property type="match status" value="1"/>
</dbReference>
<dbReference type="InterPro" id="IPR015017">
    <property type="entry name" value="DUF1904"/>
</dbReference>
<gene>
    <name evidence="1" type="ORF">SAMN05421831_1036</name>
</gene>
<dbReference type="EMBL" id="FNYH01000003">
    <property type="protein sequence ID" value="SEI49471.1"/>
    <property type="molecule type" value="Genomic_DNA"/>
</dbReference>
<organism evidence="1 2">
    <name type="scientific">Allopseudospirillum japonicum</name>
    <dbReference type="NCBI Taxonomy" id="64971"/>
    <lineage>
        <taxon>Bacteria</taxon>
        <taxon>Pseudomonadati</taxon>
        <taxon>Pseudomonadota</taxon>
        <taxon>Gammaproteobacteria</taxon>
        <taxon>Oceanospirillales</taxon>
        <taxon>Oceanospirillaceae</taxon>
        <taxon>Allopseudospirillum</taxon>
    </lineage>
</organism>
<proteinExistence type="predicted"/>
<accession>A0A1H6R0U6</accession>
<evidence type="ECO:0000313" key="2">
    <source>
        <dbReference type="Proteomes" id="UP000242999"/>
    </source>
</evidence>
<dbReference type="Gene3D" id="3.30.429.10">
    <property type="entry name" value="Macrophage Migration Inhibitory Factor"/>
    <property type="match status" value="1"/>
</dbReference>